<dbReference type="Gene3D" id="1.10.1200.80">
    <property type="entry name" value="Putative flavin oxidoreducatase, domain 2"/>
    <property type="match status" value="1"/>
</dbReference>
<dbReference type="PIRSF" id="PIRSF006621">
    <property type="entry name" value="Dus"/>
    <property type="match status" value="1"/>
</dbReference>
<evidence type="ECO:0000313" key="17">
    <source>
        <dbReference type="Proteomes" id="UP000230431"/>
    </source>
</evidence>
<evidence type="ECO:0000256" key="12">
    <source>
        <dbReference type="PIRNR" id="PIRNR006621"/>
    </source>
</evidence>
<sequence length="339" mass="37120">MFIISALKTALSPLAANNFWQKLPRPFFALAPMYDVTDAAFRAMFAKYGRPDVCFTEFVSAEGLASEIGRSKLLRELYFTDKERPIVAQIFGARPEAIEAAAGLVVALGFAGVDLNLGCPDRAVEKQGAGAALIREPSLTKEIIAAAKAGAGGRPVSVKTRLGYHELETEAWSRALLEAKPEAITFHLRTRRELSAVPARWPEIRIPVALAAGTETVIIGNGDVRDLDQGRHLAETYRVPGVMIGRGAFGRPWFFSGQAEPPLARRLAIMLEHTRLFWDLYGATETNRSLFGGHQKNFAVMRKHFKAYVSGFAGATLLRAKLMTAQNPAEVESIIKPLL</sequence>
<keyword evidence="7" id="KW-0521">NADP</keyword>
<keyword evidence="6 12" id="KW-0819">tRNA processing</keyword>
<keyword evidence="5 12" id="KW-0288">FMN</keyword>
<dbReference type="InterPro" id="IPR018517">
    <property type="entry name" value="tRNA_hU_synthase_CS"/>
</dbReference>
<keyword evidence="8" id="KW-0694">RNA-binding</keyword>
<keyword evidence="3" id="KW-0820">tRNA-binding</keyword>
<accession>A0A2H0RK58</accession>
<keyword evidence="9 12" id="KW-0560">Oxidoreductase</keyword>
<evidence type="ECO:0000256" key="13">
    <source>
        <dbReference type="PIRSR" id="PIRSR006621-1"/>
    </source>
</evidence>
<feature type="binding site" evidence="14">
    <location>
        <position position="89"/>
    </location>
    <ligand>
        <name>FMN</name>
        <dbReference type="ChEBI" id="CHEBI:58210"/>
    </ligand>
</feature>
<evidence type="ECO:0000256" key="2">
    <source>
        <dbReference type="ARBA" id="ARBA00002790"/>
    </source>
</evidence>
<dbReference type="GO" id="GO:0017150">
    <property type="term" value="F:tRNA dihydrouridine synthase activity"/>
    <property type="evidence" value="ECO:0007669"/>
    <property type="project" value="InterPro"/>
</dbReference>
<feature type="binding site" evidence="14">
    <location>
        <position position="187"/>
    </location>
    <ligand>
        <name>FMN</name>
        <dbReference type="ChEBI" id="CHEBI:58210"/>
    </ligand>
</feature>
<dbReference type="PANTHER" id="PTHR11082">
    <property type="entry name" value="TRNA-DIHYDROURIDINE SYNTHASE"/>
    <property type="match status" value="1"/>
</dbReference>
<dbReference type="Gene3D" id="3.20.20.70">
    <property type="entry name" value="Aldolase class I"/>
    <property type="match status" value="1"/>
</dbReference>
<reference evidence="16 17" key="1">
    <citation type="submission" date="2017-09" db="EMBL/GenBank/DDBJ databases">
        <title>Depth-based differentiation of microbial function through sediment-hosted aquifers and enrichment of novel symbionts in the deep terrestrial subsurface.</title>
        <authorList>
            <person name="Probst A.J."/>
            <person name="Ladd B."/>
            <person name="Jarett J.K."/>
            <person name="Geller-Mcgrath D.E."/>
            <person name="Sieber C.M."/>
            <person name="Emerson J.B."/>
            <person name="Anantharaman K."/>
            <person name="Thomas B.C."/>
            <person name="Malmstrom R."/>
            <person name="Stieglmeier M."/>
            <person name="Klingl A."/>
            <person name="Woyke T."/>
            <person name="Ryan C.M."/>
            <person name="Banfield J.F."/>
        </authorList>
    </citation>
    <scope>NUCLEOTIDE SEQUENCE [LARGE SCALE GENOMIC DNA]</scope>
    <source>
        <strain evidence="16">CG10_big_fil_rev_8_21_14_0_10_49_38</strain>
    </source>
</reference>
<dbReference type="InterPro" id="IPR013785">
    <property type="entry name" value="Aldolase_TIM"/>
</dbReference>
<dbReference type="InterPro" id="IPR035587">
    <property type="entry name" value="DUS-like_FMN-bd"/>
</dbReference>
<dbReference type="InterPro" id="IPR001269">
    <property type="entry name" value="DUS_fam"/>
</dbReference>
<comment type="catalytic activity">
    <reaction evidence="10">
        <text>a 5,6-dihydrouridine in tRNA + NADP(+) = a uridine in tRNA + NADPH + H(+)</text>
        <dbReference type="Rhea" id="RHEA:23624"/>
        <dbReference type="Rhea" id="RHEA-COMP:13339"/>
        <dbReference type="Rhea" id="RHEA-COMP:13887"/>
        <dbReference type="ChEBI" id="CHEBI:15378"/>
        <dbReference type="ChEBI" id="CHEBI:57783"/>
        <dbReference type="ChEBI" id="CHEBI:58349"/>
        <dbReference type="ChEBI" id="CHEBI:65315"/>
        <dbReference type="ChEBI" id="CHEBI:74443"/>
    </reaction>
</comment>
<evidence type="ECO:0000256" key="1">
    <source>
        <dbReference type="ARBA" id="ARBA00001917"/>
    </source>
</evidence>
<feature type="binding site" evidence="14">
    <location>
        <begin position="245"/>
        <end position="246"/>
    </location>
    <ligand>
        <name>FMN</name>
        <dbReference type="ChEBI" id="CHEBI:58210"/>
    </ligand>
</feature>
<evidence type="ECO:0000256" key="8">
    <source>
        <dbReference type="ARBA" id="ARBA00022884"/>
    </source>
</evidence>
<evidence type="ECO:0000256" key="6">
    <source>
        <dbReference type="ARBA" id="ARBA00022694"/>
    </source>
</evidence>
<feature type="domain" description="DUS-like FMN-binding" evidence="15">
    <location>
        <begin position="30"/>
        <end position="331"/>
    </location>
</feature>
<evidence type="ECO:0000256" key="10">
    <source>
        <dbReference type="ARBA" id="ARBA00048205"/>
    </source>
</evidence>
<evidence type="ECO:0000259" key="15">
    <source>
        <dbReference type="Pfam" id="PF01207"/>
    </source>
</evidence>
<dbReference type="SUPFAM" id="SSF51395">
    <property type="entry name" value="FMN-linked oxidoreductases"/>
    <property type="match status" value="1"/>
</dbReference>
<dbReference type="EC" id="1.3.1.-" evidence="12"/>
<dbReference type="EMBL" id="PCYK01000008">
    <property type="protein sequence ID" value="PIR46155.1"/>
    <property type="molecule type" value="Genomic_DNA"/>
</dbReference>
<comment type="cofactor">
    <cofactor evidence="1 12 14">
        <name>FMN</name>
        <dbReference type="ChEBI" id="CHEBI:58210"/>
    </cofactor>
</comment>
<comment type="similarity">
    <text evidence="12">Belongs to the dus family.</text>
</comment>
<dbReference type="GO" id="GO:0050660">
    <property type="term" value="F:flavin adenine dinucleotide binding"/>
    <property type="evidence" value="ECO:0007669"/>
    <property type="project" value="InterPro"/>
</dbReference>
<dbReference type="InterPro" id="IPR024036">
    <property type="entry name" value="tRNA-dHydroUridine_Synthase_C"/>
</dbReference>
<feature type="active site" description="Proton donor" evidence="13">
    <location>
        <position position="119"/>
    </location>
</feature>
<protein>
    <recommendedName>
        <fullName evidence="12">tRNA-dihydrouridine synthase</fullName>
        <ecNumber evidence="12">1.3.1.-</ecNumber>
    </recommendedName>
</protein>
<evidence type="ECO:0000313" key="16">
    <source>
        <dbReference type="EMBL" id="PIR46155.1"/>
    </source>
</evidence>
<evidence type="ECO:0000256" key="4">
    <source>
        <dbReference type="ARBA" id="ARBA00022630"/>
    </source>
</evidence>
<feature type="binding site" evidence="14">
    <location>
        <position position="159"/>
    </location>
    <ligand>
        <name>FMN</name>
        <dbReference type="ChEBI" id="CHEBI:58210"/>
    </ligand>
</feature>
<evidence type="ECO:0000256" key="3">
    <source>
        <dbReference type="ARBA" id="ARBA00022555"/>
    </source>
</evidence>
<keyword evidence="4 12" id="KW-0285">Flavoprotein</keyword>
<evidence type="ECO:0000256" key="5">
    <source>
        <dbReference type="ARBA" id="ARBA00022643"/>
    </source>
</evidence>
<keyword evidence="14" id="KW-0547">Nucleotide-binding</keyword>
<dbReference type="Proteomes" id="UP000230431">
    <property type="component" value="Unassembled WGS sequence"/>
</dbReference>
<evidence type="ECO:0000256" key="14">
    <source>
        <dbReference type="PIRSR" id="PIRSR006621-2"/>
    </source>
</evidence>
<gene>
    <name evidence="16" type="ORF">COV08_01195</name>
</gene>
<dbReference type="CDD" id="cd02801">
    <property type="entry name" value="DUS_like_FMN"/>
    <property type="match status" value="1"/>
</dbReference>
<organism evidence="16 17">
    <name type="scientific">Candidatus Vogelbacteria bacterium CG10_big_fil_rev_8_21_14_0_10_49_38</name>
    <dbReference type="NCBI Taxonomy" id="1975043"/>
    <lineage>
        <taxon>Bacteria</taxon>
        <taxon>Candidatus Vogeliibacteriota</taxon>
    </lineage>
</organism>
<comment type="caution">
    <text evidence="16">The sequence shown here is derived from an EMBL/GenBank/DDBJ whole genome shotgun (WGS) entry which is preliminary data.</text>
</comment>
<proteinExistence type="inferred from homology"/>
<comment type="function">
    <text evidence="2 12">Catalyzes the synthesis of 5,6-dihydrouridine (D), a modified base found in the D-loop of most tRNAs, via the reduction of the C5-C6 double bond in target uridines.</text>
</comment>
<dbReference type="AlphaFoldDB" id="A0A2H0RK58"/>
<dbReference type="GO" id="GO:0000049">
    <property type="term" value="F:tRNA binding"/>
    <property type="evidence" value="ECO:0007669"/>
    <property type="project" value="UniProtKB-KW"/>
</dbReference>
<evidence type="ECO:0000256" key="9">
    <source>
        <dbReference type="ARBA" id="ARBA00023002"/>
    </source>
</evidence>
<dbReference type="PANTHER" id="PTHR11082:SF25">
    <property type="entry name" value="DUS-LIKE FMN-BINDING DOMAIN-CONTAINING PROTEIN"/>
    <property type="match status" value="1"/>
</dbReference>
<evidence type="ECO:0000256" key="11">
    <source>
        <dbReference type="ARBA" id="ARBA00048802"/>
    </source>
</evidence>
<dbReference type="Pfam" id="PF01207">
    <property type="entry name" value="Dus"/>
    <property type="match status" value="1"/>
</dbReference>
<comment type="catalytic activity">
    <reaction evidence="11">
        <text>a 5,6-dihydrouridine in tRNA + NAD(+) = a uridine in tRNA + NADH + H(+)</text>
        <dbReference type="Rhea" id="RHEA:54452"/>
        <dbReference type="Rhea" id="RHEA-COMP:13339"/>
        <dbReference type="Rhea" id="RHEA-COMP:13887"/>
        <dbReference type="ChEBI" id="CHEBI:15378"/>
        <dbReference type="ChEBI" id="CHEBI:57540"/>
        <dbReference type="ChEBI" id="CHEBI:57945"/>
        <dbReference type="ChEBI" id="CHEBI:65315"/>
        <dbReference type="ChEBI" id="CHEBI:74443"/>
    </reaction>
</comment>
<dbReference type="PROSITE" id="PS01136">
    <property type="entry name" value="UPF0034"/>
    <property type="match status" value="1"/>
</dbReference>
<name>A0A2H0RK58_9BACT</name>
<evidence type="ECO:0000256" key="7">
    <source>
        <dbReference type="ARBA" id="ARBA00022857"/>
    </source>
</evidence>